<protein>
    <submittedName>
        <fullName evidence="3">Response regulator receiver</fullName>
    </submittedName>
</protein>
<dbReference type="SUPFAM" id="SSF52172">
    <property type="entry name" value="CheY-like"/>
    <property type="match status" value="1"/>
</dbReference>
<dbReference type="STRING" id="1212491.LFA_0327"/>
<evidence type="ECO:0000313" key="3">
    <source>
        <dbReference type="EMBL" id="CEG55799.1"/>
    </source>
</evidence>
<dbReference type="EMBL" id="LN614827">
    <property type="protein sequence ID" value="CEG55799.1"/>
    <property type="molecule type" value="Genomic_DNA"/>
</dbReference>
<reference evidence="4" key="1">
    <citation type="submission" date="2014-09" db="EMBL/GenBank/DDBJ databases">
        <authorList>
            <person name="Gomez-Valero L."/>
        </authorList>
    </citation>
    <scope>NUCLEOTIDE SEQUENCE [LARGE SCALE GENOMIC DNA]</scope>
    <source>
        <strain evidence="4">ATCC700992</strain>
    </source>
</reference>
<dbReference type="Proteomes" id="UP000032430">
    <property type="component" value="Chromosome I"/>
</dbReference>
<gene>
    <name evidence="3" type="ORF">LFA_0327</name>
</gene>
<dbReference type="KEGG" id="lfa:LFA_0327"/>
<organism evidence="3 4">
    <name type="scientific">Legionella fallonii LLAP-10</name>
    <dbReference type="NCBI Taxonomy" id="1212491"/>
    <lineage>
        <taxon>Bacteria</taxon>
        <taxon>Pseudomonadati</taxon>
        <taxon>Pseudomonadota</taxon>
        <taxon>Gammaproteobacteria</taxon>
        <taxon>Legionellales</taxon>
        <taxon>Legionellaceae</taxon>
        <taxon>Legionella</taxon>
    </lineage>
</organism>
<evidence type="ECO:0000313" key="4">
    <source>
        <dbReference type="Proteomes" id="UP000032430"/>
    </source>
</evidence>
<feature type="modified residue" description="4-aspartylphosphate" evidence="1">
    <location>
        <position position="133"/>
    </location>
</feature>
<feature type="domain" description="Response regulatory" evidence="2">
    <location>
        <begin position="39"/>
        <end position="196"/>
    </location>
</feature>
<dbReference type="Gene3D" id="3.40.50.2300">
    <property type="match status" value="1"/>
</dbReference>
<dbReference type="GO" id="GO:0000160">
    <property type="term" value="P:phosphorelay signal transduction system"/>
    <property type="evidence" value="ECO:0007669"/>
    <property type="project" value="InterPro"/>
</dbReference>
<evidence type="ECO:0000256" key="1">
    <source>
        <dbReference type="PROSITE-ProRule" id="PRU00169"/>
    </source>
</evidence>
<dbReference type="PROSITE" id="PS50110">
    <property type="entry name" value="RESPONSE_REGULATORY"/>
    <property type="match status" value="1"/>
</dbReference>
<evidence type="ECO:0000259" key="2">
    <source>
        <dbReference type="PROSITE" id="PS50110"/>
    </source>
</evidence>
<dbReference type="Pfam" id="PF00072">
    <property type="entry name" value="Response_reg"/>
    <property type="match status" value="1"/>
</dbReference>
<accession>A0A098G1E4</accession>
<name>A0A098G1E4_9GAMM</name>
<dbReference type="InterPro" id="IPR001789">
    <property type="entry name" value="Sig_transdc_resp-reg_receiver"/>
</dbReference>
<proteinExistence type="predicted"/>
<dbReference type="InterPro" id="IPR011006">
    <property type="entry name" value="CheY-like_superfamily"/>
</dbReference>
<dbReference type="AlphaFoldDB" id="A0A098G1E4"/>
<keyword evidence="1" id="KW-0597">Phosphoprotein</keyword>
<sequence>MANEGNHDILSPGLMDIGTLSSGGAMQHFSIPTCYFPSTAVFVDDSRDFLLNFVLQLDEGLAYRVFDSPFEALDCIHKKRCELESLSRRCISEYTEAKNCPLTNHTINLDLAAIHAEVYNPIRFSEVSVVVVDYAMPGMDGLEFCRRIENTHIKKILLTGQADEKLAIEAFNEGLIHRYIKKSDPDVANLITKSIHDLQRLYFQGMSDMIVRMLSVTSPSCLHDKKFAELFWEICRNKGIIEFYLADNSGSFLMLDDDANVSFLIVKNEEDMRLHYDLALDNGASEEVLDQLLNGEKIPCFWQLNSATPQWNEWANCLVAAHKFVSDETYYYAYVQGAVLFDVHLHKILSYHQHLEQLDAEELFIG</sequence>
<dbReference type="HOGENOM" id="CLU_070076_0_0_6"/>
<keyword evidence="4" id="KW-1185">Reference proteome</keyword>